<dbReference type="PANTHER" id="PTHR37425:SF1">
    <property type="entry name" value="OUTER MEMBRANE PROTEIN"/>
    <property type="match status" value="1"/>
</dbReference>
<dbReference type="InterPro" id="IPR006311">
    <property type="entry name" value="TAT_signal"/>
</dbReference>
<dbReference type="GO" id="GO:0008237">
    <property type="term" value="F:metallopeptidase activity"/>
    <property type="evidence" value="ECO:0007669"/>
    <property type="project" value="UniProtKB-KW"/>
</dbReference>
<evidence type="ECO:0000313" key="13">
    <source>
        <dbReference type="EMBL" id="MBB3120800.1"/>
    </source>
</evidence>
<keyword evidence="4" id="KW-0479">Metal-binding</keyword>
<dbReference type="EMBL" id="JACHXD010000011">
    <property type="protein sequence ID" value="MBB3120800.1"/>
    <property type="molecule type" value="Genomic_DNA"/>
</dbReference>
<proteinExistence type="inferred from homology"/>
<dbReference type="Gene3D" id="3.30.1380.10">
    <property type="match status" value="1"/>
</dbReference>
<reference evidence="13 14" key="1">
    <citation type="submission" date="2020-08" db="EMBL/GenBank/DDBJ databases">
        <title>Genomic Encyclopedia of Type Strains, Phase III (KMG-III): the genomes of soil and plant-associated and newly described type strains.</title>
        <authorList>
            <person name="Whitman W."/>
        </authorList>
    </citation>
    <scope>NUCLEOTIDE SEQUENCE [LARGE SCALE GENOMIC DNA]</scope>
    <source>
        <strain evidence="13 14">CECT 8897</strain>
    </source>
</reference>
<keyword evidence="9" id="KW-0961">Cell wall biogenesis/degradation</keyword>
<keyword evidence="5" id="KW-0732">Signal</keyword>
<dbReference type="Proteomes" id="UP000541535">
    <property type="component" value="Unassembled WGS sequence"/>
</dbReference>
<name>A0A7W5FVA9_9BURK</name>
<dbReference type="Pfam" id="PF05951">
    <property type="entry name" value="Peptidase_M15_2"/>
    <property type="match status" value="1"/>
</dbReference>
<dbReference type="AlphaFoldDB" id="A0A7W5FVA9"/>
<dbReference type="InterPro" id="IPR009045">
    <property type="entry name" value="Zn_M74/Hedgehog-like"/>
</dbReference>
<comment type="cofactor">
    <cofactor evidence="1">
        <name>Zn(2+)</name>
        <dbReference type="ChEBI" id="CHEBI:29105"/>
    </cofactor>
</comment>
<evidence type="ECO:0000256" key="3">
    <source>
        <dbReference type="ARBA" id="ARBA00022670"/>
    </source>
</evidence>
<evidence type="ECO:0000313" key="14">
    <source>
        <dbReference type="Proteomes" id="UP000541535"/>
    </source>
</evidence>
<keyword evidence="8" id="KW-0482">Metalloprotease</keyword>
<feature type="region of interest" description="Disordered" evidence="12">
    <location>
        <begin position="35"/>
        <end position="57"/>
    </location>
</feature>
<keyword evidence="6" id="KW-0378">Hydrolase</keyword>
<evidence type="ECO:0000256" key="8">
    <source>
        <dbReference type="ARBA" id="ARBA00023049"/>
    </source>
</evidence>
<accession>A0A7W5FVA9</accession>
<evidence type="ECO:0000256" key="10">
    <source>
        <dbReference type="ARBA" id="ARBA00093448"/>
    </source>
</evidence>
<evidence type="ECO:0000256" key="9">
    <source>
        <dbReference type="ARBA" id="ARBA00023316"/>
    </source>
</evidence>
<organism evidence="13 14">
    <name type="scientific">Pseudoduganella violacea</name>
    <dbReference type="NCBI Taxonomy" id="1715466"/>
    <lineage>
        <taxon>Bacteria</taxon>
        <taxon>Pseudomonadati</taxon>
        <taxon>Pseudomonadota</taxon>
        <taxon>Betaproteobacteria</taxon>
        <taxon>Burkholderiales</taxon>
        <taxon>Oxalobacteraceae</taxon>
        <taxon>Telluria group</taxon>
        <taxon>Pseudoduganella</taxon>
    </lineage>
</organism>
<dbReference type="SUPFAM" id="SSF55166">
    <property type="entry name" value="Hedgehog/DD-peptidase"/>
    <property type="match status" value="1"/>
</dbReference>
<evidence type="ECO:0000256" key="12">
    <source>
        <dbReference type="SAM" id="MobiDB-lite"/>
    </source>
</evidence>
<protein>
    <recommendedName>
        <fullName evidence="11">Murein endopeptidase K</fullName>
    </recommendedName>
</protein>
<evidence type="ECO:0000256" key="4">
    <source>
        <dbReference type="ARBA" id="ARBA00022723"/>
    </source>
</evidence>
<evidence type="ECO:0000256" key="5">
    <source>
        <dbReference type="ARBA" id="ARBA00022729"/>
    </source>
</evidence>
<dbReference type="RefSeq" id="WP_371871739.1">
    <property type="nucleotide sequence ID" value="NZ_JACHXD010000011.1"/>
</dbReference>
<dbReference type="PANTHER" id="PTHR37425">
    <property type="match status" value="1"/>
</dbReference>
<comment type="pathway">
    <text evidence="2">Cell wall biogenesis; cell wall polysaccharide biosynthesis.</text>
</comment>
<evidence type="ECO:0000256" key="1">
    <source>
        <dbReference type="ARBA" id="ARBA00001947"/>
    </source>
</evidence>
<dbReference type="GO" id="GO:0006508">
    <property type="term" value="P:proteolysis"/>
    <property type="evidence" value="ECO:0007669"/>
    <property type="project" value="UniProtKB-KW"/>
</dbReference>
<gene>
    <name evidence="13" type="ORF">FHS03_003870</name>
</gene>
<dbReference type="PROSITE" id="PS51318">
    <property type="entry name" value="TAT"/>
    <property type="match status" value="1"/>
</dbReference>
<keyword evidence="3" id="KW-0645">Protease</keyword>
<evidence type="ECO:0000256" key="2">
    <source>
        <dbReference type="ARBA" id="ARBA00004776"/>
    </source>
</evidence>
<dbReference type="InterPro" id="IPR010275">
    <property type="entry name" value="MepK"/>
</dbReference>
<comment type="similarity">
    <text evidence="10">Belongs to the peptidase M15 family.</text>
</comment>
<evidence type="ECO:0000256" key="11">
    <source>
        <dbReference type="ARBA" id="ARBA00093666"/>
    </source>
</evidence>
<dbReference type="GO" id="GO:0046872">
    <property type="term" value="F:metal ion binding"/>
    <property type="evidence" value="ECO:0007669"/>
    <property type="project" value="UniProtKB-KW"/>
</dbReference>
<dbReference type="GO" id="GO:0071555">
    <property type="term" value="P:cell wall organization"/>
    <property type="evidence" value="ECO:0007669"/>
    <property type="project" value="UniProtKB-KW"/>
</dbReference>
<evidence type="ECO:0000256" key="7">
    <source>
        <dbReference type="ARBA" id="ARBA00022833"/>
    </source>
</evidence>
<keyword evidence="14" id="KW-1185">Reference proteome</keyword>
<sequence length="243" mass="26223">MATRRDFLQKGLGLTAASCIGVPLIGCASSRAADTAGTRPSRQASAAAPRSAAKPTQLAQAAPLAPAELAPPPDIFDAQALDLEFWLKPRTLHVIRPASGEKSKLLYWRDGEVIDTAYQELCHLLRDVNGRETAQIDPKLLETLWGAQAFVARYGIESPVEILSGYRTPSSNKRLIEQGIPAARQSLHMEGKAADIRIPNLNAEVLGGLVKSFGQGGVGFYYREGPRGGWIHADTGLKRTWKG</sequence>
<feature type="compositionally biased region" description="Low complexity" evidence="12">
    <location>
        <begin position="39"/>
        <end position="57"/>
    </location>
</feature>
<keyword evidence="7" id="KW-0862">Zinc</keyword>
<comment type="caution">
    <text evidence="13">The sequence shown here is derived from an EMBL/GenBank/DDBJ whole genome shotgun (WGS) entry which is preliminary data.</text>
</comment>
<evidence type="ECO:0000256" key="6">
    <source>
        <dbReference type="ARBA" id="ARBA00022801"/>
    </source>
</evidence>